<name>A0AAD7KFN6_9AGAR</name>
<dbReference type="AlphaFoldDB" id="A0AAD7KFN6"/>
<dbReference type="GO" id="GO:0005740">
    <property type="term" value="C:mitochondrial envelope"/>
    <property type="evidence" value="ECO:0007669"/>
    <property type="project" value="TreeGrafter"/>
</dbReference>
<organism evidence="2 3">
    <name type="scientific">Mycena metata</name>
    <dbReference type="NCBI Taxonomy" id="1033252"/>
    <lineage>
        <taxon>Eukaryota</taxon>
        <taxon>Fungi</taxon>
        <taxon>Dikarya</taxon>
        <taxon>Basidiomycota</taxon>
        <taxon>Agaricomycotina</taxon>
        <taxon>Agaricomycetes</taxon>
        <taxon>Agaricomycetidae</taxon>
        <taxon>Agaricales</taxon>
        <taxon>Marasmiineae</taxon>
        <taxon>Mycenaceae</taxon>
        <taxon>Mycena</taxon>
    </lineage>
</organism>
<protein>
    <submittedName>
        <fullName evidence="2">Mitochondrial protein Pet127-domain-containing protein</fullName>
    </submittedName>
</protein>
<dbReference type="PANTHER" id="PTHR31014">
    <property type="entry name" value="MITOCHONDRIAL TRANSLATION SYSTEM COMPONENT PET127-RELATED"/>
    <property type="match status" value="1"/>
</dbReference>
<dbReference type="GO" id="GO:0000964">
    <property type="term" value="P:mitochondrial RNA 5'-end processing"/>
    <property type="evidence" value="ECO:0007669"/>
    <property type="project" value="TreeGrafter"/>
</dbReference>
<dbReference type="EMBL" id="JARKIB010000002">
    <property type="protein sequence ID" value="KAJ7784643.1"/>
    <property type="molecule type" value="Genomic_DNA"/>
</dbReference>
<sequence>MKRGVVNASACISTRTRFAAGNVAQFSTVVLKNKPPFPPKTSLAERLRKKPSPPPSESEAKATTGAATPFSWSNGITGAGTWKPEEWKDDWGSDALAPKGSKPLPPHLKSTAAKESIRASAPTGVKQKAKVASPTTRKIEGLLDPLDEPILQDLPPTSQHHPIATLEHGLERVLFNPGVHWLQDPRSRVYNFPPHLENIPKVTEFAFERLPGFIKSSRDKDLRTLATRENRKFAGSTSSLTGMLGHCYFLLSEHKPVDTSSLSQHFQGEDKNFTPGQRMPTSVLFNYKDGIYAIDSDGDDASKNVLTWLGTLLEKFLTMSKAEFDTYLRSSPSLEQEEDPMREAYRYAKSKKFVMRSQLDGVDRRLPGTGVFDIKTRACLPIRMDILNWEENSGYVIKSAQGPLESFEREYYDLIRSAFLKYGFQVRIGNMDGVIVAYHNTSRLFGFQYISLDEMDQRLFGPDPGVGDRIFEKCVGLLECIAPEIVQCFPNKSVQCTFECEEDSKELNVWVQPADWSPKHAETQPPMRQLVVRVQNFLSEAPVSGPRAINASSTMPWTVYWSVSHLAASQEEIRANFDKCMERKFRAWSLPTGVSFEDLPQFWNDLNFGAPKTAEEIKAALQLPADFDYTKFRAPNERVQVLRDLARSGREFTEERERLEQGRKKIVLGEPFHISDLEIENYQAEDDMRALNGEAQSEVEAAAVSEDQIQTSASSTLELDDDALTSMADESSSSLSAEEDQLIVAEIIENEALDFDSTPVDAEGSLYTPAVSLGANPVDAEGSPLAPISTHDSQLDELRESALYADAEEGSPHATMSTQELSQPEGLTETALDSETSCIERGK</sequence>
<dbReference type="Proteomes" id="UP001215598">
    <property type="component" value="Unassembled WGS sequence"/>
</dbReference>
<comment type="caution">
    <text evidence="2">The sequence shown here is derived from an EMBL/GenBank/DDBJ whole genome shotgun (WGS) entry which is preliminary data.</text>
</comment>
<dbReference type="InterPro" id="IPR013943">
    <property type="entry name" value="Pet127"/>
</dbReference>
<proteinExistence type="predicted"/>
<dbReference type="Pfam" id="PF08634">
    <property type="entry name" value="Pet127"/>
    <property type="match status" value="1"/>
</dbReference>
<gene>
    <name evidence="2" type="ORF">B0H16DRAFT_1877059</name>
</gene>
<feature type="region of interest" description="Disordered" evidence="1">
    <location>
        <begin position="806"/>
        <end position="843"/>
    </location>
</feature>
<evidence type="ECO:0000313" key="3">
    <source>
        <dbReference type="Proteomes" id="UP001215598"/>
    </source>
</evidence>
<dbReference type="PANTHER" id="PTHR31014:SF0">
    <property type="entry name" value="MITOCHONDRIAL TRANSLATION SYSTEM COMPONENT PET127-RELATED"/>
    <property type="match status" value="1"/>
</dbReference>
<evidence type="ECO:0000256" key="1">
    <source>
        <dbReference type="SAM" id="MobiDB-lite"/>
    </source>
</evidence>
<feature type="compositionally biased region" description="Low complexity" evidence="1">
    <location>
        <begin position="724"/>
        <end position="736"/>
    </location>
</feature>
<feature type="compositionally biased region" description="Polar residues" evidence="1">
    <location>
        <begin position="707"/>
        <end position="717"/>
    </location>
</feature>
<reference evidence="2" key="1">
    <citation type="submission" date="2023-03" db="EMBL/GenBank/DDBJ databases">
        <title>Massive genome expansion in bonnet fungi (Mycena s.s.) driven by repeated elements and novel gene families across ecological guilds.</title>
        <authorList>
            <consortium name="Lawrence Berkeley National Laboratory"/>
            <person name="Harder C.B."/>
            <person name="Miyauchi S."/>
            <person name="Viragh M."/>
            <person name="Kuo A."/>
            <person name="Thoen E."/>
            <person name="Andreopoulos B."/>
            <person name="Lu D."/>
            <person name="Skrede I."/>
            <person name="Drula E."/>
            <person name="Henrissat B."/>
            <person name="Morin E."/>
            <person name="Kohler A."/>
            <person name="Barry K."/>
            <person name="LaButti K."/>
            <person name="Morin E."/>
            <person name="Salamov A."/>
            <person name="Lipzen A."/>
            <person name="Mereny Z."/>
            <person name="Hegedus B."/>
            <person name="Baldrian P."/>
            <person name="Stursova M."/>
            <person name="Weitz H."/>
            <person name="Taylor A."/>
            <person name="Grigoriev I.V."/>
            <person name="Nagy L.G."/>
            <person name="Martin F."/>
            <person name="Kauserud H."/>
        </authorList>
    </citation>
    <scope>NUCLEOTIDE SEQUENCE</scope>
    <source>
        <strain evidence="2">CBHHK182m</strain>
    </source>
</reference>
<evidence type="ECO:0000313" key="2">
    <source>
        <dbReference type="EMBL" id="KAJ7784643.1"/>
    </source>
</evidence>
<feature type="region of interest" description="Disordered" evidence="1">
    <location>
        <begin position="704"/>
        <end position="737"/>
    </location>
</feature>
<accession>A0AAD7KFN6</accession>
<keyword evidence="3" id="KW-1185">Reference proteome</keyword>
<feature type="region of interest" description="Disordered" evidence="1">
    <location>
        <begin position="32"/>
        <end position="133"/>
    </location>
</feature>